<dbReference type="AlphaFoldDB" id="A0A1H0JYE4"/>
<proteinExistence type="predicted"/>
<protein>
    <submittedName>
        <fullName evidence="1">Uncharacterized protein</fullName>
    </submittedName>
</protein>
<organism evidence="1 2">
    <name type="scientific">Nakamurella panacisegetis</name>
    <dbReference type="NCBI Taxonomy" id="1090615"/>
    <lineage>
        <taxon>Bacteria</taxon>
        <taxon>Bacillati</taxon>
        <taxon>Actinomycetota</taxon>
        <taxon>Actinomycetes</taxon>
        <taxon>Nakamurellales</taxon>
        <taxon>Nakamurellaceae</taxon>
        <taxon>Nakamurella</taxon>
    </lineage>
</organism>
<accession>A0A1H0JYE4</accession>
<dbReference type="Proteomes" id="UP000198741">
    <property type="component" value="Chromosome I"/>
</dbReference>
<evidence type="ECO:0000313" key="1">
    <source>
        <dbReference type="EMBL" id="SDO48674.1"/>
    </source>
</evidence>
<dbReference type="STRING" id="1090615.SAMN04515671_1094"/>
<name>A0A1H0JYE4_9ACTN</name>
<keyword evidence="2" id="KW-1185">Reference proteome</keyword>
<reference evidence="1 2" key="1">
    <citation type="submission" date="2016-10" db="EMBL/GenBank/DDBJ databases">
        <authorList>
            <person name="de Groot N.N."/>
        </authorList>
    </citation>
    <scope>NUCLEOTIDE SEQUENCE [LARGE SCALE GENOMIC DNA]</scope>
    <source>
        <strain evidence="2">P4-7,KCTC 19426,CECT 7604</strain>
    </source>
</reference>
<gene>
    <name evidence="1" type="ORF">SAMN04515671_1094</name>
</gene>
<evidence type="ECO:0000313" key="2">
    <source>
        <dbReference type="Proteomes" id="UP000198741"/>
    </source>
</evidence>
<dbReference type="EMBL" id="LT629710">
    <property type="protein sequence ID" value="SDO48674.1"/>
    <property type="molecule type" value="Genomic_DNA"/>
</dbReference>
<sequence length="85" mass="9281">MNRITEDGTRFAFILTTICHDPAVVDVVIGRVMAHHSKQEFGYVFVSALSVMTRHPLADAVAAIKAATGRDIQQEAQGQLDAQSR</sequence>